<dbReference type="AlphaFoldDB" id="A0A2S8FQD2"/>
<protein>
    <recommendedName>
        <fullName evidence="2">DUF374 domain-containing protein</fullName>
    </recommendedName>
</protein>
<dbReference type="Proteomes" id="UP000238322">
    <property type="component" value="Unassembled WGS sequence"/>
</dbReference>
<evidence type="ECO:0000256" key="1">
    <source>
        <dbReference type="SAM" id="MobiDB-lite"/>
    </source>
</evidence>
<dbReference type="RefSeq" id="WP_105330124.1">
    <property type="nucleotide sequence ID" value="NZ_PUHY01000010.1"/>
</dbReference>
<gene>
    <name evidence="3" type="ORF">C5Y83_12755</name>
</gene>
<organism evidence="3 4">
    <name type="scientific">Blastopirellula marina</name>
    <dbReference type="NCBI Taxonomy" id="124"/>
    <lineage>
        <taxon>Bacteria</taxon>
        <taxon>Pseudomonadati</taxon>
        <taxon>Planctomycetota</taxon>
        <taxon>Planctomycetia</taxon>
        <taxon>Pirellulales</taxon>
        <taxon>Pirellulaceae</taxon>
        <taxon>Blastopirellula</taxon>
    </lineage>
</organism>
<dbReference type="EMBL" id="PUHY01000010">
    <property type="protein sequence ID" value="PQO34393.1"/>
    <property type="molecule type" value="Genomic_DNA"/>
</dbReference>
<dbReference type="InterPro" id="IPR007172">
    <property type="entry name" value="DUF374"/>
</dbReference>
<dbReference type="Pfam" id="PF04028">
    <property type="entry name" value="DUF374"/>
    <property type="match status" value="1"/>
</dbReference>
<evidence type="ECO:0000313" key="3">
    <source>
        <dbReference type="EMBL" id="PQO34393.1"/>
    </source>
</evidence>
<comment type="caution">
    <text evidence="3">The sequence shown here is derived from an EMBL/GenBank/DDBJ whole genome shotgun (WGS) entry which is preliminary data.</text>
</comment>
<name>A0A2S8FQD2_9BACT</name>
<sequence length="282" mass="31914">MRKKLHPWIARTGGMALVTMLKSVMSTLDIRAMYFQAENDPANPFCPRRGIYIFWHEYITIPFALRGYCDISMLLSRHRDAEWLAHAASLMGFGTVRGSSSWGSIAALKELIKISRRQHLAITPDGPQGPRRELAQGPIYLASKLQMPLIPMGFGMDRPVRLGTWDKFALPRPFSRARMIMGEAIYVPRKMDRDQAEAYRLQVQRMLTQLTVTAENWAESHLPGENEVAFFPTATPLEVQKDTSAKRRFWQQAAASDLNPMRPPAKEMADGEPAILPFRAAS</sequence>
<evidence type="ECO:0000313" key="4">
    <source>
        <dbReference type="Proteomes" id="UP000238322"/>
    </source>
</evidence>
<dbReference type="OrthoDB" id="9810508at2"/>
<feature type="region of interest" description="Disordered" evidence="1">
    <location>
        <begin position="259"/>
        <end position="282"/>
    </location>
</feature>
<reference evidence="3 4" key="1">
    <citation type="submission" date="2018-02" db="EMBL/GenBank/DDBJ databases">
        <title>Comparative genomes isolates from brazilian mangrove.</title>
        <authorList>
            <person name="Araujo J.E."/>
            <person name="Taketani R.G."/>
            <person name="Silva M.C.P."/>
            <person name="Loureco M.V."/>
            <person name="Andreote F.D."/>
        </authorList>
    </citation>
    <scope>NUCLEOTIDE SEQUENCE [LARGE SCALE GENOMIC DNA]</scope>
    <source>
        <strain evidence="3 4">Hex-1 MGV</strain>
    </source>
</reference>
<accession>A0A2S8FQD2</accession>
<dbReference type="CDD" id="cd07983">
    <property type="entry name" value="LPLAT_DUF374-like"/>
    <property type="match status" value="1"/>
</dbReference>
<proteinExistence type="predicted"/>
<evidence type="ECO:0000259" key="2">
    <source>
        <dbReference type="Pfam" id="PF04028"/>
    </source>
</evidence>
<feature type="domain" description="DUF374" evidence="2">
    <location>
        <begin position="70"/>
        <end position="131"/>
    </location>
</feature>